<dbReference type="Gene3D" id="3.40.50.2000">
    <property type="entry name" value="Glycogen Phosphorylase B"/>
    <property type="match status" value="2"/>
</dbReference>
<protein>
    <submittedName>
        <fullName evidence="1">Glycosyltransferase</fullName>
        <ecNumber evidence="1">2.4.-.-</ecNumber>
    </submittedName>
</protein>
<dbReference type="SUPFAM" id="SSF53756">
    <property type="entry name" value="UDP-Glycosyltransferase/glycogen phosphorylase"/>
    <property type="match status" value="1"/>
</dbReference>
<dbReference type="RefSeq" id="WP_378483415.1">
    <property type="nucleotide sequence ID" value="NZ_JBHUFB010000002.1"/>
</dbReference>
<comment type="caution">
    <text evidence="1">The sequence shown here is derived from an EMBL/GenBank/DDBJ whole genome shotgun (WGS) entry which is preliminary data.</text>
</comment>
<dbReference type="EMBL" id="JBHUFB010000002">
    <property type="protein sequence ID" value="MFD1810857.1"/>
    <property type="molecule type" value="Genomic_DNA"/>
</dbReference>
<evidence type="ECO:0000313" key="1">
    <source>
        <dbReference type="EMBL" id="MFD1810857.1"/>
    </source>
</evidence>
<name>A0ABW4NXG2_9NOCA</name>
<keyword evidence="1" id="KW-0328">Glycosyltransferase</keyword>
<gene>
    <name evidence="1" type="ORF">ACFSJG_01405</name>
</gene>
<sequence>MSTTEGRPGITVLHALAKPDGKTRYVDHMIDSAPGELTVKTFSWPEAMFGRYDVFHIHWPENLIRTRTRWAVVPKRLLFVALMARLRLSRRAVVRTIHNVTPHESGGPVEDGLLRMCDGMTDGFVRLNRTTEAPEREYVATIPHGHYKDRPEYRRARTSPPAENRLLYFGLIRPYKGVDDLVDAFRTLDRPDTTLRVVGKPQDPDLARKVREAGERHESISCRLEFVPDSDLGREIAQARLVVLPYREMHNSGSAILALSMARPVVVPATPVNLELRDEVGPGWVYLYDSPALDAPTLQSVLEQVSADDAIRPAEPDLSGRDWSAVGEGHYAFYRSVLAPGPAPDSSLR</sequence>
<dbReference type="GO" id="GO:0016757">
    <property type="term" value="F:glycosyltransferase activity"/>
    <property type="evidence" value="ECO:0007669"/>
    <property type="project" value="UniProtKB-KW"/>
</dbReference>
<keyword evidence="1" id="KW-0808">Transferase</keyword>
<organism evidence="1 2">
    <name type="scientific">Rhodococcus gannanensis</name>
    <dbReference type="NCBI Taxonomy" id="1960308"/>
    <lineage>
        <taxon>Bacteria</taxon>
        <taxon>Bacillati</taxon>
        <taxon>Actinomycetota</taxon>
        <taxon>Actinomycetes</taxon>
        <taxon>Mycobacteriales</taxon>
        <taxon>Nocardiaceae</taxon>
        <taxon>Rhodococcus</taxon>
    </lineage>
</organism>
<dbReference type="Pfam" id="PF13692">
    <property type="entry name" value="Glyco_trans_1_4"/>
    <property type="match status" value="1"/>
</dbReference>
<dbReference type="PANTHER" id="PTHR12526">
    <property type="entry name" value="GLYCOSYLTRANSFERASE"/>
    <property type="match status" value="1"/>
</dbReference>
<keyword evidence="2" id="KW-1185">Reference proteome</keyword>
<accession>A0ABW4NXG2</accession>
<evidence type="ECO:0000313" key="2">
    <source>
        <dbReference type="Proteomes" id="UP001597286"/>
    </source>
</evidence>
<dbReference type="EC" id="2.4.-.-" evidence="1"/>
<dbReference type="Proteomes" id="UP001597286">
    <property type="component" value="Unassembled WGS sequence"/>
</dbReference>
<reference evidence="2" key="1">
    <citation type="journal article" date="2019" name="Int. J. Syst. Evol. Microbiol.">
        <title>The Global Catalogue of Microorganisms (GCM) 10K type strain sequencing project: providing services to taxonomists for standard genome sequencing and annotation.</title>
        <authorList>
            <consortium name="The Broad Institute Genomics Platform"/>
            <consortium name="The Broad Institute Genome Sequencing Center for Infectious Disease"/>
            <person name="Wu L."/>
            <person name="Ma J."/>
        </authorList>
    </citation>
    <scope>NUCLEOTIDE SEQUENCE [LARGE SCALE GENOMIC DNA]</scope>
    <source>
        <strain evidence="2">DT72</strain>
    </source>
</reference>
<proteinExistence type="predicted"/>